<dbReference type="STRING" id="71451.RV07_GL002837"/>
<proteinExistence type="predicted"/>
<evidence type="ECO:0000313" key="2">
    <source>
        <dbReference type="EMBL" id="EOT67086.1"/>
    </source>
</evidence>
<evidence type="ECO:0008006" key="5">
    <source>
        <dbReference type="Google" id="ProtNLM"/>
    </source>
</evidence>
<evidence type="ECO:0000313" key="3">
    <source>
        <dbReference type="Proteomes" id="UP000013783"/>
    </source>
</evidence>
<dbReference type="AlphaFoldDB" id="R2R128"/>
<name>R2R128_9ENTE</name>
<dbReference type="Proteomes" id="UP000014148">
    <property type="component" value="Unassembled WGS sequence"/>
</dbReference>
<dbReference type="EMBL" id="ASWA01000003">
    <property type="protein sequence ID" value="EOT67086.1"/>
    <property type="molecule type" value="Genomic_DNA"/>
</dbReference>
<dbReference type="EMBL" id="AJAK01000022">
    <property type="protein sequence ID" value="EOH74356.1"/>
    <property type="molecule type" value="Genomic_DNA"/>
</dbReference>
<gene>
    <name evidence="2" type="ORF">I585_02607</name>
    <name evidence="1" type="ORF">UAI_03425</name>
</gene>
<reference evidence="1 3" key="1">
    <citation type="submission" date="2013-02" db="EMBL/GenBank/DDBJ databases">
        <title>The Genome Sequence of Enterococcus malodoratus ATCC_43197.</title>
        <authorList>
            <consortium name="The Broad Institute Genome Sequencing Platform"/>
            <consortium name="The Broad Institute Genome Sequencing Center for Infectious Disease"/>
            <person name="Earl A.M."/>
            <person name="Gilmore M.S."/>
            <person name="Lebreton F."/>
            <person name="Walker B."/>
            <person name="Young S.K."/>
            <person name="Zeng Q."/>
            <person name="Gargeya S."/>
            <person name="Fitzgerald M."/>
            <person name="Haas B."/>
            <person name="Abouelleil A."/>
            <person name="Alvarado L."/>
            <person name="Arachchi H.M."/>
            <person name="Berlin A.M."/>
            <person name="Chapman S.B."/>
            <person name="Dewar J."/>
            <person name="Goldberg J."/>
            <person name="Griggs A."/>
            <person name="Gujja S."/>
            <person name="Hansen M."/>
            <person name="Howarth C."/>
            <person name="Imamovic A."/>
            <person name="Larimer J."/>
            <person name="McCowan C."/>
            <person name="Murphy C."/>
            <person name="Neiman D."/>
            <person name="Pearson M."/>
            <person name="Priest M."/>
            <person name="Roberts A."/>
            <person name="Saif S."/>
            <person name="Shea T."/>
            <person name="Sisk P."/>
            <person name="Sykes S."/>
            <person name="Wortman J."/>
            <person name="Nusbaum C."/>
            <person name="Birren B."/>
        </authorList>
    </citation>
    <scope>NUCLEOTIDE SEQUENCE [LARGE SCALE GENOMIC DNA]</scope>
    <source>
        <strain evidence="1 3">ATCC 43197</strain>
    </source>
</reference>
<organism evidence="1 3">
    <name type="scientific">Enterococcus malodoratus ATCC 43197</name>
    <dbReference type="NCBI Taxonomy" id="1158601"/>
    <lineage>
        <taxon>Bacteria</taxon>
        <taxon>Bacillati</taxon>
        <taxon>Bacillota</taxon>
        <taxon>Bacilli</taxon>
        <taxon>Lactobacillales</taxon>
        <taxon>Enterococcaceae</taxon>
        <taxon>Enterococcus</taxon>
    </lineage>
</organism>
<dbReference type="eggNOG" id="COG0456">
    <property type="taxonomic scope" value="Bacteria"/>
</dbReference>
<evidence type="ECO:0000313" key="1">
    <source>
        <dbReference type="EMBL" id="EOH74356.1"/>
    </source>
</evidence>
<comment type="caution">
    <text evidence="1">The sequence shown here is derived from an EMBL/GenBank/DDBJ whole genome shotgun (WGS) entry which is preliminary data.</text>
</comment>
<sequence>MRNATIADLPEIVDFIYDQFSPLEHFIFLSEDLTDSETVLRKFVQAEVSLFLRYGELRVCGYPIHGLISSIPSKKFTLFHQMIYSLPSRKLLKEISKDDRKRLLEQNKFIAEIHSPIA</sequence>
<evidence type="ECO:0000313" key="4">
    <source>
        <dbReference type="Proteomes" id="UP000014148"/>
    </source>
</evidence>
<reference evidence="2 4" key="2">
    <citation type="submission" date="2013-03" db="EMBL/GenBank/DDBJ databases">
        <title>The Genome Sequence of Enterococcus malodoratus ATCC_43197 (PacBio/Illumina hybrid assembly).</title>
        <authorList>
            <consortium name="The Broad Institute Genomics Platform"/>
            <consortium name="The Broad Institute Genome Sequencing Center for Infectious Disease"/>
            <person name="Earl A."/>
            <person name="Russ C."/>
            <person name="Gilmore M."/>
            <person name="Surin D."/>
            <person name="Walker B."/>
            <person name="Young S."/>
            <person name="Zeng Q."/>
            <person name="Gargeya S."/>
            <person name="Fitzgerald M."/>
            <person name="Haas B."/>
            <person name="Abouelleil A."/>
            <person name="Allen A.W."/>
            <person name="Alvarado L."/>
            <person name="Arachchi H.M."/>
            <person name="Berlin A.M."/>
            <person name="Chapman S.B."/>
            <person name="Gainer-Dewar J."/>
            <person name="Goldberg J."/>
            <person name="Griggs A."/>
            <person name="Gujja S."/>
            <person name="Hansen M."/>
            <person name="Howarth C."/>
            <person name="Imamovic A."/>
            <person name="Ireland A."/>
            <person name="Larimer J."/>
            <person name="McCowan C."/>
            <person name="Murphy C."/>
            <person name="Pearson M."/>
            <person name="Poon T.W."/>
            <person name="Priest M."/>
            <person name="Roberts A."/>
            <person name="Saif S."/>
            <person name="Shea T."/>
            <person name="Sisk P."/>
            <person name="Sykes S."/>
            <person name="Wortman J."/>
            <person name="Nusbaum C."/>
            <person name="Birren B."/>
        </authorList>
    </citation>
    <scope>NUCLEOTIDE SEQUENCE [LARGE SCALE GENOMIC DNA]</scope>
    <source>
        <strain evidence="2 4">ATCC 43197</strain>
    </source>
</reference>
<keyword evidence="4" id="KW-1185">Reference proteome</keyword>
<dbReference type="PATRIC" id="fig|1158601.3.peg.3399"/>
<accession>R2R128</accession>
<protein>
    <recommendedName>
        <fullName evidence="5">N-acetyltransferase domain-containing protein</fullName>
    </recommendedName>
</protein>
<dbReference type="RefSeq" id="WP_010742221.1">
    <property type="nucleotide sequence ID" value="NZ_KB946251.1"/>
</dbReference>
<dbReference type="Proteomes" id="UP000013783">
    <property type="component" value="Unassembled WGS sequence"/>
</dbReference>